<feature type="domain" description="AB hydrolase-1" evidence="2">
    <location>
        <begin position="32"/>
        <end position="128"/>
    </location>
</feature>
<dbReference type="Proteomes" id="UP000295680">
    <property type="component" value="Unassembled WGS sequence"/>
</dbReference>
<reference evidence="3 4" key="1">
    <citation type="submission" date="2019-03" db="EMBL/GenBank/DDBJ databases">
        <title>Genomic Encyclopedia of Type Strains, Phase IV (KMG-IV): sequencing the most valuable type-strain genomes for metagenomic binning, comparative biology and taxonomic classification.</title>
        <authorList>
            <person name="Goeker M."/>
        </authorList>
    </citation>
    <scope>NUCLEOTIDE SEQUENCE [LARGE SCALE GENOMIC DNA]</scope>
    <source>
        <strain evidence="3 4">DSM 45934</strain>
    </source>
</reference>
<organism evidence="3 4">
    <name type="scientific">Actinocrispum wychmicini</name>
    <dbReference type="NCBI Taxonomy" id="1213861"/>
    <lineage>
        <taxon>Bacteria</taxon>
        <taxon>Bacillati</taxon>
        <taxon>Actinomycetota</taxon>
        <taxon>Actinomycetes</taxon>
        <taxon>Pseudonocardiales</taxon>
        <taxon>Pseudonocardiaceae</taxon>
        <taxon>Actinocrispum</taxon>
    </lineage>
</organism>
<proteinExistence type="predicted"/>
<keyword evidence="1" id="KW-0378">Hydrolase</keyword>
<dbReference type="Pfam" id="PF00561">
    <property type="entry name" value="Abhydrolase_1"/>
    <property type="match status" value="1"/>
</dbReference>
<accession>A0A4R2JVB0</accession>
<dbReference type="PANTHER" id="PTHR43798:SF31">
    <property type="entry name" value="AB HYDROLASE SUPERFAMILY PROTEIN YCLE"/>
    <property type="match status" value="1"/>
</dbReference>
<dbReference type="RefSeq" id="WP_132116380.1">
    <property type="nucleotide sequence ID" value="NZ_SLWS01000003.1"/>
</dbReference>
<dbReference type="InterPro" id="IPR029058">
    <property type="entry name" value="AB_hydrolase_fold"/>
</dbReference>
<dbReference type="OrthoDB" id="9804723at2"/>
<evidence type="ECO:0000259" key="2">
    <source>
        <dbReference type="Pfam" id="PF00561"/>
    </source>
</evidence>
<sequence length="254" mass="26296">MTRIAGAGAEAGRFPGRDGRELVYREIGDGRPLVLLHGFTATGTQWVDHGPAAGIAGRRVIVPDLRGHGDSAHPDDPAAYPPDVLVDDGLALIDHLGLDDYDLGGYSLGARVVLRMLVRGARPARAIVAGQGLDAVTRATGGDNRVLTALANGDTIPPGSPDAASAHWIRLSGNDPRALLHVLNALVPTPRAALTQVTTPTLVAVGDRDTGQASADALAATLADARFTRVPGDHFTALGAPEFATAIVDFLIEP</sequence>
<dbReference type="SUPFAM" id="SSF53474">
    <property type="entry name" value="alpha/beta-Hydrolases"/>
    <property type="match status" value="1"/>
</dbReference>
<gene>
    <name evidence="3" type="ORF">EV192_103572</name>
</gene>
<dbReference type="PANTHER" id="PTHR43798">
    <property type="entry name" value="MONOACYLGLYCEROL LIPASE"/>
    <property type="match status" value="1"/>
</dbReference>
<protein>
    <submittedName>
        <fullName evidence="3">Pimeloyl-ACP methyl ester carboxylesterase</fullName>
    </submittedName>
</protein>
<dbReference type="AlphaFoldDB" id="A0A4R2JVB0"/>
<dbReference type="Gene3D" id="3.40.50.1820">
    <property type="entry name" value="alpha/beta hydrolase"/>
    <property type="match status" value="1"/>
</dbReference>
<evidence type="ECO:0000313" key="3">
    <source>
        <dbReference type="EMBL" id="TCO60989.1"/>
    </source>
</evidence>
<evidence type="ECO:0000256" key="1">
    <source>
        <dbReference type="ARBA" id="ARBA00022801"/>
    </source>
</evidence>
<dbReference type="EMBL" id="SLWS01000003">
    <property type="protein sequence ID" value="TCO60989.1"/>
    <property type="molecule type" value="Genomic_DNA"/>
</dbReference>
<evidence type="ECO:0000313" key="4">
    <source>
        <dbReference type="Proteomes" id="UP000295680"/>
    </source>
</evidence>
<keyword evidence="4" id="KW-1185">Reference proteome</keyword>
<dbReference type="InterPro" id="IPR000073">
    <property type="entry name" value="AB_hydrolase_1"/>
</dbReference>
<comment type="caution">
    <text evidence="3">The sequence shown here is derived from an EMBL/GenBank/DDBJ whole genome shotgun (WGS) entry which is preliminary data.</text>
</comment>
<name>A0A4R2JVB0_9PSEU</name>
<dbReference type="GO" id="GO:0016020">
    <property type="term" value="C:membrane"/>
    <property type="evidence" value="ECO:0007669"/>
    <property type="project" value="TreeGrafter"/>
</dbReference>
<dbReference type="GO" id="GO:0016787">
    <property type="term" value="F:hydrolase activity"/>
    <property type="evidence" value="ECO:0007669"/>
    <property type="project" value="UniProtKB-KW"/>
</dbReference>
<dbReference type="InterPro" id="IPR050266">
    <property type="entry name" value="AB_hydrolase_sf"/>
</dbReference>